<dbReference type="NCBIfam" id="TIGR02226">
    <property type="entry name" value="two_anch"/>
    <property type="match status" value="1"/>
</dbReference>
<feature type="domain" description="Aerotolerance regulator N-terminal" evidence="2">
    <location>
        <begin position="5"/>
        <end position="77"/>
    </location>
</feature>
<dbReference type="InterPro" id="IPR024163">
    <property type="entry name" value="Aerotolerance_reg_N"/>
</dbReference>
<feature type="transmembrane region" description="Helical" evidence="1">
    <location>
        <begin position="57"/>
        <end position="75"/>
    </location>
</feature>
<evidence type="ECO:0000313" key="3">
    <source>
        <dbReference type="EMBL" id="UNP31973.1"/>
    </source>
</evidence>
<keyword evidence="1" id="KW-0472">Membrane</keyword>
<feature type="transmembrane region" description="Helical" evidence="1">
    <location>
        <begin position="6"/>
        <end position="26"/>
    </location>
</feature>
<keyword evidence="4" id="KW-1185">Reference proteome</keyword>
<dbReference type="InterPro" id="IPR011933">
    <property type="entry name" value="Double_TM_dom"/>
</dbReference>
<reference evidence="3 4" key="1">
    <citation type="submission" date="2022-03" db="EMBL/GenBank/DDBJ databases">
        <title>Complete genome sequence of Lysobacter capsici VKM B-2533 and Lysobacter gummosus 10.1.1, promising sources of lytic agents.</title>
        <authorList>
            <person name="Tarlachkov S.V."/>
            <person name="Kudryakova I.V."/>
            <person name="Afoshin A.S."/>
            <person name="Leontyevskaya E.A."/>
            <person name="Leontyevskaya N.V."/>
        </authorList>
    </citation>
    <scope>NUCLEOTIDE SEQUENCE [LARGE SCALE GENOMIC DNA]</scope>
    <source>
        <strain evidence="3 4">10.1.1</strain>
    </source>
</reference>
<dbReference type="PANTHER" id="PTHR37464">
    <property type="entry name" value="BLL2463 PROTEIN"/>
    <property type="match status" value="1"/>
</dbReference>
<proteinExistence type="predicted"/>
<evidence type="ECO:0000313" key="4">
    <source>
        <dbReference type="Proteomes" id="UP000829194"/>
    </source>
</evidence>
<evidence type="ECO:0000256" key="1">
    <source>
        <dbReference type="SAM" id="Phobius"/>
    </source>
</evidence>
<dbReference type="EMBL" id="CP093547">
    <property type="protein sequence ID" value="UNP31973.1"/>
    <property type="molecule type" value="Genomic_DNA"/>
</dbReference>
<sequence>MTPVLLLPIGLVALAALAIPLLIHLARRSEQRPTDFAALRWLRHKPKPRHRIRFDEWLLLALRLLLLAALALLLARPALFGAHSDTPWAVVVPGVDAKAAAAQGGSQEVEWRWLAPGFPALDRPVPTSPQPVASLLRELDATLPAEIALTVYAPRRLTGADGSRLQLSRPLQWRIVDSAAADLPVPAPPRSPPPQIRYAAERAAALPYMRAAIAAGVDANAAGDPASASIAPIEQAFDPKGRSLIWLAPGPAPEAVSAWVEQGGSVLIDADSRWPGAALKFDAAVWRDGDGTLRIEGAPFGRGRVLRLTGPLSPRAWPQMLQPGFAQRWLALFEPAAAQPARVLAQDYAPSAGGPSFARPPLDLRPWLALLIALLFLIERWFATGRRRGAAP</sequence>
<dbReference type="PANTHER" id="PTHR37464:SF1">
    <property type="entry name" value="BLL2463 PROTEIN"/>
    <property type="match status" value="1"/>
</dbReference>
<feature type="transmembrane region" description="Helical" evidence="1">
    <location>
        <begin position="364"/>
        <end position="383"/>
    </location>
</feature>
<dbReference type="Pfam" id="PF07584">
    <property type="entry name" value="BatA"/>
    <property type="match status" value="1"/>
</dbReference>
<name>A0ABY3XK10_9GAMM</name>
<dbReference type="RefSeq" id="WP_057943053.1">
    <property type="nucleotide sequence ID" value="NZ_CP011131.1"/>
</dbReference>
<protein>
    <submittedName>
        <fullName evidence="3">BatA domain-containing protein</fullName>
    </submittedName>
</protein>
<organism evidence="3 4">
    <name type="scientific">Lysobacter gummosus</name>
    <dbReference type="NCBI Taxonomy" id="262324"/>
    <lineage>
        <taxon>Bacteria</taxon>
        <taxon>Pseudomonadati</taxon>
        <taxon>Pseudomonadota</taxon>
        <taxon>Gammaproteobacteria</taxon>
        <taxon>Lysobacterales</taxon>
        <taxon>Lysobacteraceae</taxon>
        <taxon>Lysobacter</taxon>
    </lineage>
</organism>
<keyword evidence="1" id="KW-0812">Transmembrane</keyword>
<evidence type="ECO:0000259" key="2">
    <source>
        <dbReference type="Pfam" id="PF07584"/>
    </source>
</evidence>
<keyword evidence="1" id="KW-1133">Transmembrane helix</keyword>
<gene>
    <name evidence="3" type="ORF">MOV92_12265</name>
</gene>
<accession>A0ABY3XK10</accession>
<dbReference type="Proteomes" id="UP000829194">
    <property type="component" value="Chromosome"/>
</dbReference>